<dbReference type="InterPro" id="IPR051012">
    <property type="entry name" value="CellSynth/LPSAsmb/PSIAsmb"/>
</dbReference>
<proteinExistence type="predicted"/>
<evidence type="ECO:0008006" key="6">
    <source>
        <dbReference type="Google" id="ProtNLM"/>
    </source>
</evidence>
<dbReference type="SMART" id="SM00028">
    <property type="entry name" value="TPR"/>
    <property type="match status" value="3"/>
</dbReference>
<dbReference type="EMBL" id="MQWB01000001">
    <property type="protein sequence ID" value="OZC03257.1"/>
    <property type="molecule type" value="Genomic_DNA"/>
</dbReference>
<feature type="signal peptide" evidence="3">
    <location>
        <begin position="1"/>
        <end position="20"/>
    </location>
</feature>
<dbReference type="PANTHER" id="PTHR45586">
    <property type="entry name" value="TPR REPEAT-CONTAINING PROTEIN PA4667"/>
    <property type="match status" value="1"/>
</dbReference>
<accession>A0A259U091</accession>
<keyword evidence="5" id="KW-1185">Reference proteome</keyword>
<keyword evidence="2" id="KW-0802">TPR repeat</keyword>
<dbReference type="AlphaFoldDB" id="A0A259U091"/>
<evidence type="ECO:0000256" key="2">
    <source>
        <dbReference type="ARBA" id="ARBA00022803"/>
    </source>
</evidence>
<evidence type="ECO:0000313" key="5">
    <source>
        <dbReference type="Proteomes" id="UP000216446"/>
    </source>
</evidence>
<dbReference type="InParanoid" id="A0A259U091"/>
<dbReference type="Gene3D" id="1.25.40.10">
    <property type="entry name" value="Tetratricopeptide repeat domain"/>
    <property type="match status" value="3"/>
</dbReference>
<reference evidence="4 5" key="1">
    <citation type="submission" date="2016-11" db="EMBL/GenBank/DDBJ databases">
        <title>Study of marine rhodopsin-containing bacteria.</title>
        <authorList>
            <person name="Yoshizawa S."/>
            <person name="Kumagai Y."/>
            <person name="Kogure K."/>
        </authorList>
    </citation>
    <scope>NUCLEOTIDE SEQUENCE [LARGE SCALE GENOMIC DNA]</scope>
    <source>
        <strain evidence="4 5">SG-29</strain>
    </source>
</reference>
<dbReference type="InterPro" id="IPR011990">
    <property type="entry name" value="TPR-like_helical_dom_sf"/>
</dbReference>
<keyword evidence="1" id="KW-0677">Repeat</keyword>
<sequence length="381" mass="40908">MRFRLPLLPALLALALVVGGADGCSSDPNVEGAKLKIRTEDFDGALANLNTALEEDPDNVEALRLKSQVLTLQMEKAPVAERAAFIPELQATITRAARLAPEDADVAAMRGFAWAQMLNTGNQSLQNERTPAAESIPFFEGAIAVNPDSVGGHFGLGLAQLLSSNSAAAATAFENTLEMDPGYTNASIYLSKAYLQMDRGADAVTVLEKARTMVADEDRDRLQQEYLNTLASSGQSDRAIAEFETQVDNFPNDPLIRYNYGTLLLGVDRFADAIEQFEAASMMEDDNADAFYNLGVARLREAGRIETEAGALDLSEQDTYDSMIAQRDELIEGSLSALTTARDLADGATRPTVCRTLVTIYNSLGRADDATSAQACADGGM</sequence>
<gene>
    <name evidence="4" type="ORF">BSZ36_09875</name>
</gene>
<dbReference type="SUPFAM" id="SSF48452">
    <property type="entry name" value="TPR-like"/>
    <property type="match status" value="1"/>
</dbReference>
<protein>
    <recommendedName>
        <fullName evidence="6">Tetratricopeptide repeat protein</fullName>
    </recommendedName>
</protein>
<evidence type="ECO:0000313" key="4">
    <source>
        <dbReference type="EMBL" id="OZC03257.1"/>
    </source>
</evidence>
<feature type="chain" id="PRO_5012107688" description="Tetratricopeptide repeat protein" evidence="3">
    <location>
        <begin position="21"/>
        <end position="381"/>
    </location>
</feature>
<dbReference type="Pfam" id="PF14559">
    <property type="entry name" value="TPR_19"/>
    <property type="match status" value="1"/>
</dbReference>
<name>A0A259U091_9BACT</name>
<evidence type="ECO:0000256" key="3">
    <source>
        <dbReference type="SAM" id="SignalP"/>
    </source>
</evidence>
<organism evidence="4 5">
    <name type="scientific">Rubricoccus marinus</name>
    <dbReference type="NCBI Taxonomy" id="716817"/>
    <lineage>
        <taxon>Bacteria</taxon>
        <taxon>Pseudomonadati</taxon>
        <taxon>Rhodothermota</taxon>
        <taxon>Rhodothermia</taxon>
        <taxon>Rhodothermales</taxon>
        <taxon>Rubricoccaceae</taxon>
        <taxon>Rubricoccus</taxon>
    </lineage>
</organism>
<comment type="caution">
    <text evidence="4">The sequence shown here is derived from an EMBL/GenBank/DDBJ whole genome shotgun (WGS) entry which is preliminary data.</text>
</comment>
<dbReference type="Pfam" id="PF13432">
    <property type="entry name" value="TPR_16"/>
    <property type="match status" value="2"/>
</dbReference>
<dbReference type="InterPro" id="IPR019734">
    <property type="entry name" value="TPR_rpt"/>
</dbReference>
<keyword evidence="3" id="KW-0732">Signal</keyword>
<dbReference type="RefSeq" id="WP_143536837.1">
    <property type="nucleotide sequence ID" value="NZ_MQWB01000001.1"/>
</dbReference>
<dbReference type="PANTHER" id="PTHR45586:SF1">
    <property type="entry name" value="LIPOPOLYSACCHARIDE ASSEMBLY PROTEIN B"/>
    <property type="match status" value="1"/>
</dbReference>
<dbReference type="Proteomes" id="UP000216446">
    <property type="component" value="Unassembled WGS sequence"/>
</dbReference>
<evidence type="ECO:0000256" key="1">
    <source>
        <dbReference type="ARBA" id="ARBA00022737"/>
    </source>
</evidence>
<dbReference type="OrthoDB" id="739506at2"/>